<evidence type="ECO:0000313" key="2">
    <source>
        <dbReference type="EMBL" id="GAA2780528.1"/>
    </source>
</evidence>
<protein>
    <submittedName>
        <fullName evidence="2">Uncharacterized protein</fullName>
    </submittedName>
</protein>
<sequence>MTILAMKISAALVALALFFSGPAAVAVPTAASTVAAPTWSPQINDVKEKLKTECDQAWFWSGTVDGQSVQPYAERLASEKHGFTLAAKLAEQHIPEPDPNDHEKWREYSQYFAEGAKCSARTVLGDTVRPDSVWYNTEFPALKKNVEIDSVWQVAPKTGAEWEIWHRSWAHNYRTTHVTQ</sequence>
<keyword evidence="1" id="KW-0732">Signal</keyword>
<accession>A0ABN3V8S9</accession>
<reference evidence="2 3" key="1">
    <citation type="journal article" date="2019" name="Int. J. Syst. Evol. Microbiol.">
        <title>The Global Catalogue of Microorganisms (GCM) 10K type strain sequencing project: providing services to taxonomists for standard genome sequencing and annotation.</title>
        <authorList>
            <consortium name="The Broad Institute Genomics Platform"/>
            <consortium name="The Broad Institute Genome Sequencing Center for Infectious Disease"/>
            <person name="Wu L."/>
            <person name="Ma J."/>
        </authorList>
    </citation>
    <scope>NUCLEOTIDE SEQUENCE [LARGE SCALE GENOMIC DNA]</scope>
    <source>
        <strain evidence="2 3">JCM 9383</strain>
    </source>
</reference>
<proteinExistence type="predicted"/>
<gene>
    <name evidence="2" type="ORF">GCM10010470_12890</name>
</gene>
<dbReference type="SUPFAM" id="SSF52309">
    <property type="entry name" value="N-(deoxy)ribosyltransferase-like"/>
    <property type="match status" value="1"/>
</dbReference>
<name>A0ABN3V8S9_9PSEU</name>
<evidence type="ECO:0000256" key="1">
    <source>
        <dbReference type="SAM" id="SignalP"/>
    </source>
</evidence>
<comment type="caution">
    <text evidence="2">The sequence shown here is derived from an EMBL/GenBank/DDBJ whole genome shotgun (WGS) entry which is preliminary data.</text>
</comment>
<organism evidence="2 3">
    <name type="scientific">Saccharopolyspora taberi</name>
    <dbReference type="NCBI Taxonomy" id="60895"/>
    <lineage>
        <taxon>Bacteria</taxon>
        <taxon>Bacillati</taxon>
        <taxon>Actinomycetota</taxon>
        <taxon>Actinomycetes</taxon>
        <taxon>Pseudonocardiales</taxon>
        <taxon>Pseudonocardiaceae</taxon>
        <taxon>Saccharopolyspora</taxon>
    </lineage>
</organism>
<evidence type="ECO:0000313" key="3">
    <source>
        <dbReference type="Proteomes" id="UP001500979"/>
    </source>
</evidence>
<dbReference type="EMBL" id="BAAAUX010000006">
    <property type="protein sequence ID" value="GAA2780528.1"/>
    <property type="molecule type" value="Genomic_DNA"/>
</dbReference>
<dbReference type="Proteomes" id="UP001500979">
    <property type="component" value="Unassembled WGS sequence"/>
</dbReference>
<keyword evidence="3" id="KW-1185">Reference proteome</keyword>
<feature type="signal peptide" evidence="1">
    <location>
        <begin position="1"/>
        <end position="25"/>
    </location>
</feature>
<feature type="chain" id="PRO_5045036256" evidence="1">
    <location>
        <begin position="26"/>
        <end position="180"/>
    </location>
</feature>